<comment type="caution">
    <text evidence="3">The sequence shown here is derived from an EMBL/GenBank/DDBJ whole genome shotgun (WGS) entry which is preliminary data.</text>
</comment>
<dbReference type="Gene3D" id="1.25.40.10">
    <property type="entry name" value="Tetratricopeptide repeat domain"/>
    <property type="match status" value="1"/>
</dbReference>
<keyword evidence="2" id="KW-0677">Repeat</keyword>
<dbReference type="InterPro" id="IPR011990">
    <property type="entry name" value="TPR-like_helical_dom_sf"/>
</dbReference>
<evidence type="ECO:0000313" key="4">
    <source>
        <dbReference type="Proteomes" id="UP001370490"/>
    </source>
</evidence>
<keyword evidence="4" id="KW-1185">Reference proteome</keyword>
<dbReference type="PANTHER" id="PTHR45717">
    <property type="entry name" value="OS12G0527900 PROTEIN"/>
    <property type="match status" value="1"/>
</dbReference>
<dbReference type="Proteomes" id="UP001370490">
    <property type="component" value="Unassembled WGS sequence"/>
</dbReference>
<dbReference type="NCBIfam" id="TIGR00756">
    <property type="entry name" value="PPR"/>
    <property type="match status" value="1"/>
</dbReference>
<accession>A0AAN8UTW0</accession>
<protein>
    <submittedName>
        <fullName evidence="3">Pentatricopeptide repeat</fullName>
    </submittedName>
</protein>
<dbReference type="GO" id="GO:0003729">
    <property type="term" value="F:mRNA binding"/>
    <property type="evidence" value="ECO:0007669"/>
    <property type="project" value="UniProtKB-ARBA"/>
</dbReference>
<dbReference type="AlphaFoldDB" id="A0AAN8UTW0"/>
<evidence type="ECO:0000256" key="2">
    <source>
        <dbReference type="ARBA" id="ARBA00022737"/>
    </source>
</evidence>
<evidence type="ECO:0000256" key="1">
    <source>
        <dbReference type="ARBA" id="ARBA00007626"/>
    </source>
</evidence>
<comment type="similarity">
    <text evidence="1">Belongs to the PPR family. P subfamily.</text>
</comment>
<reference evidence="3 4" key="1">
    <citation type="submission" date="2023-12" db="EMBL/GenBank/DDBJ databases">
        <title>A high-quality genome assembly for Dillenia turbinata (Dilleniales).</title>
        <authorList>
            <person name="Chanderbali A."/>
        </authorList>
    </citation>
    <scope>NUCLEOTIDE SEQUENCE [LARGE SCALE GENOMIC DNA]</scope>
    <source>
        <strain evidence="3">LSX21</strain>
        <tissue evidence="3">Leaf</tissue>
    </source>
</reference>
<dbReference type="EMBL" id="JBAMMX010000022">
    <property type="protein sequence ID" value="KAK6919054.1"/>
    <property type="molecule type" value="Genomic_DNA"/>
</dbReference>
<evidence type="ECO:0000313" key="3">
    <source>
        <dbReference type="EMBL" id="KAK6919054.1"/>
    </source>
</evidence>
<gene>
    <name evidence="3" type="ORF">RJ641_017476</name>
</gene>
<organism evidence="3 4">
    <name type="scientific">Dillenia turbinata</name>
    <dbReference type="NCBI Taxonomy" id="194707"/>
    <lineage>
        <taxon>Eukaryota</taxon>
        <taxon>Viridiplantae</taxon>
        <taxon>Streptophyta</taxon>
        <taxon>Embryophyta</taxon>
        <taxon>Tracheophyta</taxon>
        <taxon>Spermatophyta</taxon>
        <taxon>Magnoliopsida</taxon>
        <taxon>eudicotyledons</taxon>
        <taxon>Gunneridae</taxon>
        <taxon>Pentapetalae</taxon>
        <taxon>Dilleniales</taxon>
        <taxon>Dilleniaceae</taxon>
        <taxon>Dillenia</taxon>
    </lineage>
</organism>
<dbReference type="Pfam" id="PF01535">
    <property type="entry name" value="PPR"/>
    <property type="match status" value="2"/>
</dbReference>
<dbReference type="PANTHER" id="PTHR45717:SF10">
    <property type="entry name" value="OS10G0501000 PROTEIN"/>
    <property type="match status" value="1"/>
</dbReference>
<proteinExistence type="inferred from homology"/>
<dbReference type="InterPro" id="IPR002885">
    <property type="entry name" value="PPR_rpt"/>
</dbReference>
<dbReference type="GO" id="GO:0005739">
    <property type="term" value="C:mitochondrion"/>
    <property type="evidence" value="ECO:0007669"/>
    <property type="project" value="TreeGrafter"/>
</dbReference>
<sequence length="260" mass="30157">MKCVFSSTFKSLRRCSIPKSIRVLLFSTETLKTDECSNSSLFSRISACGNPRVSMLPILDQWVQEGNSVEQQELDRAIRDVRSVKRYRHALEISEWMSERRNFVLSPGDIAIWLDLISKVRGSEAVENYFNEIPDELRSFQVYGALLNCYANINSLEKAEALMQKMMKLKLVRSILPNIVMLNLYRKMGKHNKVENLVQLMKNRGIPWDEYTLSIRLNAYADTPDIEAMEKLLMEMERDQQFHMTWNAYAIAARGDMKLA</sequence>
<name>A0AAN8UTW0_9MAGN</name>